<dbReference type="PANTHER" id="PTHR13105">
    <property type="entry name" value="MYELOID LEUKEMIA FACTOR"/>
    <property type="match status" value="1"/>
</dbReference>
<name>A0A8J5RBD6_ZIZPA</name>
<dbReference type="EMBL" id="JAAALK010000290">
    <property type="protein sequence ID" value="KAG8046363.1"/>
    <property type="molecule type" value="Genomic_DNA"/>
</dbReference>
<sequence>MRRSMVTLKSIQRWAKCHMWRILTKKLKSSTVTHGGQNGAYYVSSATRTDGDVITVEERKEADTSTGKATHMISHGIGNKALGNPDKWHALFL</sequence>
<gene>
    <name evidence="5" type="ORF">GUJ93_ZPchr0008g12826</name>
</gene>
<reference evidence="5" key="1">
    <citation type="journal article" date="2021" name="bioRxiv">
        <title>Whole Genome Assembly and Annotation of Northern Wild Rice, Zizania palustris L., Supports a Whole Genome Duplication in the Zizania Genus.</title>
        <authorList>
            <person name="Haas M."/>
            <person name="Kono T."/>
            <person name="Macchietto M."/>
            <person name="Millas R."/>
            <person name="McGilp L."/>
            <person name="Shao M."/>
            <person name="Duquette J."/>
            <person name="Hirsch C.N."/>
            <person name="Kimball J."/>
        </authorList>
    </citation>
    <scope>NUCLEOTIDE SEQUENCE</scope>
    <source>
        <tissue evidence="5">Fresh leaf tissue</tissue>
    </source>
</reference>
<dbReference type="AlphaFoldDB" id="A0A8J5RBD6"/>
<dbReference type="GO" id="GO:0005737">
    <property type="term" value="C:cytoplasm"/>
    <property type="evidence" value="ECO:0007669"/>
    <property type="project" value="UniProtKB-SubCell"/>
</dbReference>
<evidence type="ECO:0000313" key="5">
    <source>
        <dbReference type="EMBL" id="KAG8046362.1"/>
    </source>
</evidence>
<evidence type="ECO:0000313" key="6">
    <source>
        <dbReference type="Proteomes" id="UP000729402"/>
    </source>
</evidence>
<comment type="similarity">
    <text evidence="2">Belongs to the MLF family.</text>
</comment>
<evidence type="ECO:0000256" key="3">
    <source>
        <dbReference type="ARBA" id="ARBA00022490"/>
    </source>
</evidence>
<reference evidence="5" key="2">
    <citation type="submission" date="2021-02" db="EMBL/GenBank/DDBJ databases">
        <authorList>
            <person name="Kimball J.A."/>
            <person name="Haas M.W."/>
            <person name="Macchietto M."/>
            <person name="Kono T."/>
            <person name="Duquette J."/>
            <person name="Shao M."/>
        </authorList>
    </citation>
    <scope>NUCLEOTIDE SEQUENCE</scope>
    <source>
        <tissue evidence="5">Fresh leaf tissue</tissue>
    </source>
</reference>
<organism evidence="5 6">
    <name type="scientific">Zizania palustris</name>
    <name type="common">Northern wild rice</name>
    <dbReference type="NCBI Taxonomy" id="103762"/>
    <lineage>
        <taxon>Eukaryota</taxon>
        <taxon>Viridiplantae</taxon>
        <taxon>Streptophyta</taxon>
        <taxon>Embryophyta</taxon>
        <taxon>Tracheophyta</taxon>
        <taxon>Spermatophyta</taxon>
        <taxon>Magnoliopsida</taxon>
        <taxon>Liliopsida</taxon>
        <taxon>Poales</taxon>
        <taxon>Poaceae</taxon>
        <taxon>BOP clade</taxon>
        <taxon>Oryzoideae</taxon>
        <taxon>Oryzeae</taxon>
        <taxon>Zizaniinae</taxon>
        <taxon>Zizania</taxon>
    </lineage>
</organism>
<protein>
    <submittedName>
        <fullName evidence="5">Uncharacterized protein</fullName>
    </submittedName>
</protein>
<dbReference type="Proteomes" id="UP000729402">
    <property type="component" value="Unassembled WGS sequence"/>
</dbReference>
<dbReference type="OrthoDB" id="8707547at2759"/>
<evidence type="ECO:0000256" key="4">
    <source>
        <dbReference type="ARBA" id="ARBA00022553"/>
    </source>
</evidence>
<evidence type="ECO:0000256" key="1">
    <source>
        <dbReference type="ARBA" id="ARBA00004496"/>
    </source>
</evidence>
<keyword evidence="4" id="KW-0597">Phosphoprotein</keyword>
<dbReference type="EMBL" id="JAAALK010000290">
    <property type="protein sequence ID" value="KAG8046362.1"/>
    <property type="molecule type" value="Genomic_DNA"/>
</dbReference>
<evidence type="ECO:0000256" key="2">
    <source>
        <dbReference type="ARBA" id="ARBA00008332"/>
    </source>
</evidence>
<comment type="subcellular location">
    <subcellularLocation>
        <location evidence="1">Cytoplasm</location>
    </subcellularLocation>
</comment>
<dbReference type="InterPro" id="IPR019376">
    <property type="entry name" value="Myeloid_leukemia_factor"/>
</dbReference>
<comment type="caution">
    <text evidence="5">The sequence shown here is derived from an EMBL/GenBank/DDBJ whole genome shotgun (WGS) entry which is preliminary data.</text>
</comment>
<proteinExistence type="inferred from homology"/>
<accession>A0A8J5RBD6</accession>
<keyword evidence="3" id="KW-0963">Cytoplasm</keyword>
<keyword evidence="6" id="KW-1185">Reference proteome</keyword>